<dbReference type="SUPFAM" id="SSF55073">
    <property type="entry name" value="Nucleotide cyclase"/>
    <property type="match status" value="1"/>
</dbReference>
<feature type="transmembrane region" description="Helical" evidence="2">
    <location>
        <begin position="21"/>
        <end position="45"/>
    </location>
</feature>
<dbReference type="InterPro" id="IPR001633">
    <property type="entry name" value="EAL_dom"/>
</dbReference>
<dbReference type="PANTHER" id="PTHR44757:SF2">
    <property type="entry name" value="BIOFILM ARCHITECTURE MAINTENANCE PROTEIN MBAA"/>
    <property type="match status" value="1"/>
</dbReference>
<proteinExistence type="predicted"/>
<organism evidence="7 8">
    <name type="scientific">Paracidovorax valerianellae</name>
    <dbReference type="NCBI Taxonomy" id="187868"/>
    <lineage>
        <taxon>Bacteria</taxon>
        <taxon>Pseudomonadati</taxon>
        <taxon>Pseudomonadota</taxon>
        <taxon>Betaproteobacteria</taxon>
        <taxon>Burkholderiales</taxon>
        <taxon>Comamonadaceae</taxon>
        <taxon>Paracidovorax</taxon>
    </lineage>
</organism>
<dbReference type="Gene3D" id="3.20.20.450">
    <property type="entry name" value="EAL domain"/>
    <property type="match status" value="1"/>
</dbReference>
<dbReference type="Pfam" id="PF08447">
    <property type="entry name" value="PAS_3"/>
    <property type="match status" value="1"/>
</dbReference>
<dbReference type="InterPro" id="IPR052155">
    <property type="entry name" value="Biofilm_reg_signaling"/>
</dbReference>
<keyword evidence="2" id="KW-1133">Transmembrane helix</keyword>
<feature type="domain" description="EAL" evidence="5">
    <location>
        <begin position="847"/>
        <end position="1101"/>
    </location>
</feature>
<dbReference type="PANTHER" id="PTHR44757">
    <property type="entry name" value="DIGUANYLATE CYCLASE DGCP"/>
    <property type="match status" value="1"/>
</dbReference>
<feature type="domain" description="PAC" evidence="4">
    <location>
        <begin position="490"/>
        <end position="541"/>
    </location>
</feature>
<dbReference type="Gene3D" id="3.30.450.20">
    <property type="entry name" value="PAS domain"/>
    <property type="match status" value="3"/>
</dbReference>
<sequence length="1113" mass="123178">MTSPPHRPVTRAIARALLSEAPAVTLMLVVAVLALLLVPVVQLLGPGLQGLHGLEPFLDMVVVLIGLLAVAVSLHMLDDSQQGRANVLVAGLATAAVCNFLHAVLLHQMESMGSMAREDVSAYFGWMGHAVEALTLLLFALRVSARGPARAWAVGSAGVSLILVWSASSGLPEQLALASDDLVTMAANGLLGAVLAFAAWSMYRVDRSAPAVRGTGRRRIMASAATALAVAEFSMLIYPLHPLFVDTFAHAMRVLGYALMFQAVFIAGIRMPFARVQDAEARLRESEGRLQLLGRNLPDSVLYQRVREADGRWHFVHMGDAIERLNGISAEDVVNDATLFFEQMAPEDRLACAASDEASYRAMEVGEAVVRMRRADGQWRWMRMSSTPRPLDKGRVIWDGVLTDVTEQREAQDLSRAHEVQLASLLRHLPGGVSRLDRDLRIVYINPSQAHWLRRTVEELQGQRIADVLADDLMKPIQPHFDRALQGETVVFEHRIPKSHGAQFWHTTLVPEISADGRTVAVVVFAFDLTEQKRMALELTQQRTRLASLVSAIPDVVFLKDANGCYLSCNPVFERFIGRRERDIIGLSDDELMPAAEAQRVRQLDQRAMAAWQPLVYEETLTFKEDGYEGYFETIKTPIRDLHGHVTGLLGVCRDITDRKKAEQQIELLAFFDALTGLPNRRLLLDRLQRASAACQRSGQLGALLFIDLDNFKDLNDTLGHDMGDQLLAQVATRLVSCVRATDTVARFGGDEFVVMLENLDADLTEAAAQAEHVADKLLAQLNQPFMLGTQQHYSTPSIGITLFGDQTRSVDELLKRADLAMYQAKAEGRNTQRFFDPEMQAQVHARSHLEADLRQGLARQELAVHYQPIVDHRTQLCGAEALVRWRHPERGMISPADFIPLAEQTGLILPLGRFVLQSACEQLVRWARHPDTERLTIAVNVSARQFRQPTFAAEVLETLQRTGANPQRLKLELTESLLLGDIEDAIQRMAQLKKQGVGFSLDDFGTGYSSLSYLKRLPLDQVKIDQSFVRDVLTDPNDAAIVRTILALAKSLDLQVVAEGVETTGQLAFLKLHGCEGFQGYLFGRPSVVAQFERDQQLPGDLPEAAAEVTAA</sequence>
<dbReference type="InterPro" id="IPR001610">
    <property type="entry name" value="PAC"/>
</dbReference>
<dbReference type="InterPro" id="IPR035965">
    <property type="entry name" value="PAS-like_dom_sf"/>
</dbReference>
<dbReference type="NCBIfam" id="TIGR00254">
    <property type="entry name" value="GGDEF"/>
    <property type="match status" value="1"/>
</dbReference>
<dbReference type="CDD" id="cd00130">
    <property type="entry name" value="PAS"/>
    <property type="match status" value="3"/>
</dbReference>
<dbReference type="Pfam" id="PF17159">
    <property type="entry name" value="MASE3"/>
    <property type="match status" value="1"/>
</dbReference>
<evidence type="ECO:0000259" key="3">
    <source>
        <dbReference type="PROSITE" id="PS50112"/>
    </source>
</evidence>
<dbReference type="InterPro" id="IPR043128">
    <property type="entry name" value="Rev_trsase/Diguanyl_cyclase"/>
</dbReference>
<evidence type="ECO:0000256" key="1">
    <source>
        <dbReference type="ARBA" id="ARBA00051114"/>
    </source>
</evidence>
<feature type="domain" description="PAC" evidence="4">
    <location>
        <begin position="615"/>
        <end position="668"/>
    </location>
</feature>
<keyword evidence="2" id="KW-0472">Membrane</keyword>
<dbReference type="PROSITE" id="PS50112">
    <property type="entry name" value="PAS"/>
    <property type="match status" value="3"/>
</dbReference>
<dbReference type="InterPro" id="IPR033425">
    <property type="entry name" value="MASE3"/>
</dbReference>
<dbReference type="SUPFAM" id="SSF141868">
    <property type="entry name" value="EAL domain-like"/>
    <property type="match status" value="1"/>
</dbReference>
<dbReference type="InterPro" id="IPR000014">
    <property type="entry name" value="PAS"/>
</dbReference>
<reference evidence="7 8" key="1">
    <citation type="submission" date="2016-10" db="EMBL/GenBank/DDBJ databases">
        <authorList>
            <person name="de Groot N.N."/>
        </authorList>
    </citation>
    <scope>NUCLEOTIDE SEQUENCE [LARGE SCALE GENOMIC DNA]</scope>
    <source>
        <strain evidence="7 8">DSM 16619</strain>
    </source>
</reference>
<comment type="catalytic activity">
    <reaction evidence="1">
        <text>3',3'-c-di-GMP + H2O = 5'-phosphoguanylyl(3'-&gt;5')guanosine + H(+)</text>
        <dbReference type="Rhea" id="RHEA:24902"/>
        <dbReference type="ChEBI" id="CHEBI:15377"/>
        <dbReference type="ChEBI" id="CHEBI:15378"/>
        <dbReference type="ChEBI" id="CHEBI:58754"/>
        <dbReference type="ChEBI" id="CHEBI:58805"/>
        <dbReference type="EC" id="3.1.4.52"/>
    </reaction>
    <physiologicalReaction direction="left-to-right" evidence="1">
        <dbReference type="Rhea" id="RHEA:24903"/>
    </physiologicalReaction>
</comment>
<dbReference type="OrthoDB" id="9813903at2"/>
<dbReference type="Proteomes" id="UP000198781">
    <property type="component" value="Unassembled WGS sequence"/>
</dbReference>
<dbReference type="SMART" id="SM00086">
    <property type="entry name" value="PAC"/>
    <property type="match status" value="3"/>
</dbReference>
<feature type="domain" description="GGDEF" evidence="6">
    <location>
        <begin position="700"/>
        <end position="838"/>
    </location>
</feature>
<dbReference type="InterPro" id="IPR000700">
    <property type="entry name" value="PAS-assoc_C"/>
</dbReference>
<dbReference type="PROSITE" id="PS50113">
    <property type="entry name" value="PAC"/>
    <property type="match status" value="3"/>
</dbReference>
<dbReference type="STRING" id="187868.SAMN05192589_10364"/>
<evidence type="ECO:0000313" key="7">
    <source>
        <dbReference type="EMBL" id="SDC71776.1"/>
    </source>
</evidence>
<evidence type="ECO:0000313" key="8">
    <source>
        <dbReference type="Proteomes" id="UP000198781"/>
    </source>
</evidence>
<gene>
    <name evidence="7" type="ORF">SAMN05192589_10364</name>
</gene>
<evidence type="ECO:0000259" key="5">
    <source>
        <dbReference type="PROSITE" id="PS50883"/>
    </source>
</evidence>
<evidence type="ECO:0000259" key="6">
    <source>
        <dbReference type="PROSITE" id="PS50887"/>
    </source>
</evidence>
<dbReference type="GO" id="GO:0071732">
    <property type="term" value="P:cellular response to nitric oxide"/>
    <property type="evidence" value="ECO:0007669"/>
    <property type="project" value="UniProtKB-ARBA"/>
</dbReference>
<dbReference type="InterPro" id="IPR000160">
    <property type="entry name" value="GGDEF_dom"/>
</dbReference>
<accession>A0A1G6NX05</accession>
<dbReference type="PROSITE" id="PS50883">
    <property type="entry name" value="EAL"/>
    <property type="match status" value="1"/>
</dbReference>
<dbReference type="FunFam" id="3.20.20.450:FF:000001">
    <property type="entry name" value="Cyclic di-GMP phosphodiesterase yahA"/>
    <property type="match status" value="1"/>
</dbReference>
<evidence type="ECO:0000256" key="2">
    <source>
        <dbReference type="SAM" id="Phobius"/>
    </source>
</evidence>
<dbReference type="CDD" id="cd01949">
    <property type="entry name" value="GGDEF"/>
    <property type="match status" value="1"/>
</dbReference>
<name>A0A1G6NX05_9BURK</name>
<feature type="transmembrane region" description="Helical" evidence="2">
    <location>
        <begin position="120"/>
        <end position="139"/>
    </location>
</feature>
<dbReference type="InterPro" id="IPR013656">
    <property type="entry name" value="PAS_4"/>
</dbReference>
<dbReference type="Pfam" id="PF00563">
    <property type="entry name" value="EAL"/>
    <property type="match status" value="1"/>
</dbReference>
<dbReference type="EMBL" id="FMZC01000003">
    <property type="protein sequence ID" value="SDC71776.1"/>
    <property type="molecule type" value="Genomic_DNA"/>
</dbReference>
<dbReference type="Gene3D" id="3.30.70.270">
    <property type="match status" value="1"/>
</dbReference>
<dbReference type="Pfam" id="PF00990">
    <property type="entry name" value="GGDEF"/>
    <property type="match status" value="1"/>
</dbReference>
<keyword evidence="8" id="KW-1185">Reference proteome</keyword>
<evidence type="ECO:0000259" key="4">
    <source>
        <dbReference type="PROSITE" id="PS50113"/>
    </source>
</evidence>
<feature type="transmembrane region" description="Helical" evidence="2">
    <location>
        <begin position="182"/>
        <end position="200"/>
    </location>
</feature>
<feature type="transmembrane region" description="Helical" evidence="2">
    <location>
        <begin position="57"/>
        <end position="75"/>
    </location>
</feature>
<dbReference type="PROSITE" id="PS50887">
    <property type="entry name" value="GGDEF"/>
    <property type="match status" value="1"/>
</dbReference>
<feature type="transmembrane region" description="Helical" evidence="2">
    <location>
        <begin position="151"/>
        <end position="170"/>
    </location>
</feature>
<dbReference type="SMART" id="SM00052">
    <property type="entry name" value="EAL"/>
    <property type="match status" value="1"/>
</dbReference>
<dbReference type="InterPro" id="IPR029787">
    <property type="entry name" value="Nucleotide_cyclase"/>
</dbReference>
<dbReference type="Pfam" id="PF08448">
    <property type="entry name" value="PAS_4"/>
    <property type="match status" value="2"/>
</dbReference>
<dbReference type="GO" id="GO:0071111">
    <property type="term" value="F:cyclic-guanylate-specific phosphodiesterase activity"/>
    <property type="evidence" value="ECO:0007669"/>
    <property type="project" value="UniProtKB-EC"/>
</dbReference>
<dbReference type="NCBIfam" id="TIGR00229">
    <property type="entry name" value="sensory_box"/>
    <property type="match status" value="3"/>
</dbReference>
<protein>
    <submittedName>
        <fullName evidence="7">PAS domain S-box-containing protein/diguanylate cyclase (GGDEF) domain-containing protein</fullName>
    </submittedName>
</protein>
<dbReference type="SUPFAM" id="SSF55785">
    <property type="entry name" value="PYP-like sensor domain (PAS domain)"/>
    <property type="match status" value="3"/>
</dbReference>
<dbReference type="CDD" id="cd01948">
    <property type="entry name" value="EAL"/>
    <property type="match status" value="1"/>
</dbReference>
<feature type="domain" description="PAS" evidence="3">
    <location>
        <begin position="542"/>
        <end position="612"/>
    </location>
</feature>
<feature type="transmembrane region" description="Helical" evidence="2">
    <location>
        <begin position="87"/>
        <end position="108"/>
    </location>
</feature>
<feature type="domain" description="PAC" evidence="4">
    <location>
        <begin position="366"/>
        <end position="417"/>
    </location>
</feature>
<keyword evidence="2" id="KW-0812">Transmembrane</keyword>
<feature type="transmembrane region" description="Helical" evidence="2">
    <location>
        <begin position="220"/>
        <end position="238"/>
    </location>
</feature>
<dbReference type="FunFam" id="3.30.70.270:FF:000001">
    <property type="entry name" value="Diguanylate cyclase domain protein"/>
    <property type="match status" value="1"/>
</dbReference>
<dbReference type="InterPro" id="IPR013655">
    <property type="entry name" value="PAS_fold_3"/>
</dbReference>
<dbReference type="InterPro" id="IPR035919">
    <property type="entry name" value="EAL_sf"/>
</dbReference>
<feature type="domain" description="PAS" evidence="3">
    <location>
        <begin position="308"/>
        <end position="349"/>
    </location>
</feature>
<dbReference type="SMART" id="SM00091">
    <property type="entry name" value="PAS"/>
    <property type="match status" value="3"/>
</dbReference>
<dbReference type="AlphaFoldDB" id="A0A1G6NX05"/>
<dbReference type="SMART" id="SM00267">
    <property type="entry name" value="GGDEF"/>
    <property type="match status" value="1"/>
</dbReference>
<feature type="domain" description="PAS" evidence="3">
    <location>
        <begin position="418"/>
        <end position="488"/>
    </location>
</feature>